<dbReference type="SUPFAM" id="SSF53474">
    <property type="entry name" value="alpha/beta-Hydrolases"/>
    <property type="match status" value="1"/>
</dbReference>
<accession>A0ABV5WKY6</accession>
<dbReference type="Pfam" id="PF00561">
    <property type="entry name" value="Abhydrolase_1"/>
    <property type="match status" value="1"/>
</dbReference>
<dbReference type="RefSeq" id="WP_379951473.1">
    <property type="nucleotide sequence ID" value="NZ_JBHMAF010000189.1"/>
</dbReference>
<dbReference type="InterPro" id="IPR029058">
    <property type="entry name" value="AB_hydrolase_fold"/>
</dbReference>
<evidence type="ECO:0000259" key="2">
    <source>
        <dbReference type="Pfam" id="PF00561"/>
    </source>
</evidence>
<evidence type="ECO:0000313" key="4">
    <source>
        <dbReference type="Proteomes" id="UP001589609"/>
    </source>
</evidence>
<dbReference type="Proteomes" id="UP001589609">
    <property type="component" value="Unassembled WGS sequence"/>
</dbReference>
<proteinExistence type="predicted"/>
<dbReference type="PANTHER" id="PTHR43798">
    <property type="entry name" value="MONOACYLGLYCEROL LIPASE"/>
    <property type="match status" value="1"/>
</dbReference>
<comment type="caution">
    <text evidence="3">The sequence shown here is derived from an EMBL/GenBank/DDBJ whole genome shotgun (WGS) entry which is preliminary data.</text>
</comment>
<dbReference type="InterPro" id="IPR000073">
    <property type="entry name" value="AB_hydrolase_1"/>
</dbReference>
<organism evidence="3 4">
    <name type="scientific">Ectobacillus funiculus</name>
    <dbReference type="NCBI Taxonomy" id="137993"/>
    <lineage>
        <taxon>Bacteria</taxon>
        <taxon>Bacillati</taxon>
        <taxon>Bacillota</taxon>
        <taxon>Bacilli</taxon>
        <taxon>Bacillales</taxon>
        <taxon>Bacillaceae</taxon>
        <taxon>Ectobacillus</taxon>
    </lineage>
</organism>
<name>A0ABV5WKY6_9BACI</name>
<evidence type="ECO:0000256" key="1">
    <source>
        <dbReference type="ARBA" id="ARBA00022801"/>
    </source>
</evidence>
<feature type="domain" description="AB hydrolase-1" evidence="2">
    <location>
        <begin position="50"/>
        <end position="230"/>
    </location>
</feature>
<gene>
    <name evidence="3" type="ORF">ACFFMS_23830</name>
</gene>
<dbReference type="InterPro" id="IPR050266">
    <property type="entry name" value="AB_hydrolase_sf"/>
</dbReference>
<keyword evidence="1 3" id="KW-0378">Hydrolase</keyword>
<dbReference type="PANTHER" id="PTHR43798:SF31">
    <property type="entry name" value="AB HYDROLASE SUPERFAMILY PROTEIN YCLE"/>
    <property type="match status" value="1"/>
</dbReference>
<evidence type="ECO:0000313" key="3">
    <source>
        <dbReference type="EMBL" id="MFB9761283.1"/>
    </source>
</evidence>
<reference evidence="3 4" key="1">
    <citation type="submission" date="2024-09" db="EMBL/GenBank/DDBJ databases">
        <authorList>
            <person name="Sun Q."/>
            <person name="Mori K."/>
        </authorList>
    </citation>
    <scope>NUCLEOTIDE SEQUENCE [LARGE SCALE GENOMIC DNA]</scope>
    <source>
        <strain evidence="3 4">JCM 11201</strain>
    </source>
</reference>
<keyword evidence="4" id="KW-1185">Reference proteome</keyword>
<dbReference type="PRINTS" id="PR00111">
    <property type="entry name" value="ABHYDROLASE"/>
</dbReference>
<sequence>MKQSHLVMLPGWGMEREVFQPCIESLSNIFDLSFVEWRHIKAPIDFEERVIQEITSIHTPIFLLGWSLGTLTALKVASLYPERIKGLILFSGTSRFTSCEQYPSGWQPRVVKRMKKQLQEDKDKTLTLFYEAMFSQPEQDKGQHHQFIDLVQREFQGDDMLSLMVGLDYLIETDYRSLLNGIKTPCLLIHGTEDTICPLAASSFINDQLGEKAHFSIMNETGHLPFFTKPDECMRLIKKFVQRMEDE</sequence>
<dbReference type="Gene3D" id="3.40.50.1820">
    <property type="entry name" value="alpha/beta hydrolase"/>
    <property type="match status" value="1"/>
</dbReference>
<dbReference type="EMBL" id="JBHMAF010000189">
    <property type="protein sequence ID" value="MFB9761283.1"/>
    <property type="molecule type" value="Genomic_DNA"/>
</dbReference>
<protein>
    <submittedName>
        <fullName evidence="3">Alpha/beta fold hydrolase</fullName>
    </submittedName>
</protein>
<dbReference type="GO" id="GO:0016787">
    <property type="term" value="F:hydrolase activity"/>
    <property type="evidence" value="ECO:0007669"/>
    <property type="project" value="UniProtKB-KW"/>
</dbReference>